<keyword evidence="5 6" id="KW-0472">Membrane</keyword>
<proteinExistence type="predicted"/>
<dbReference type="PIRSF" id="PIRSF006060">
    <property type="entry name" value="AA_transporter"/>
    <property type="match status" value="1"/>
</dbReference>
<feature type="transmembrane region" description="Helical" evidence="6">
    <location>
        <begin position="235"/>
        <end position="256"/>
    </location>
</feature>
<reference evidence="7" key="1">
    <citation type="submission" date="2023-01" db="EMBL/GenBank/DDBJ databases">
        <authorList>
            <person name="Van Ghelder C."/>
            <person name="Rancurel C."/>
        </authorList>
    </citation>
    <scope>NUCLEOTIDE SEQUENCE</scope>
    <source>
        <strain evidence="7">CNCM I-4278</strain>
    </source>
</reference>
<evidence type="ECO:0000313" key="8">
    <source>
        <dbReference type="Proteomes" id="UP001152607"/>
    </source>
</evidence>
<evidence type="ECO:0000256" key="3">
    <source>
        <dbReference type="ARBA" id="ARBA00022692"/>
    </source>
</evidence>
<evidence type="ECO:0000256" key="2">
    <source>
        <dbReference type="ARBA" id="ARBA00022448"/>
    </source>
</evidence>
<evidence type="ECO:0000256" key="6">
    <source>
        <dbReference type="SAM" id="Phobius"/>
    </source>
</evidence>
<dbReference type="AlphaFoldDB" id="A0A9W4XTU4"/>
<dbReference type="PANTHER" id="PTHR45649">
    <property type="entry name" value="AMINO-ACID PERMEASE BAT1"/>
    <property type="match status" value="1"/>
</dbReference>
<dbReference type="Pfam" id="PF13520">
    <property type="entry name" value="AA_permease_2"/>
    <property type="match status" value="1"/>
</dbReference>
<accession>A0A9W4XTU4</accession>
<dbReference type="EMBL" id="CAOQHR010000003">
    <property type="protein sequence ID" value="CAI6332617.1"/>
    <property type="molecule type" value="Genomic_DNA"/>
</dbReference>
<dbReference type="Proteomes" id="UP001152607">
    <property type="component" value="Unassembled WGS sequence"/>
</dbReference>
<name>A0A9W4XTU4_9PLEO</name>
<dbReference type="Gene3D" id="1.20.1740.10">
    <property type="entry name" value="Amino acid/polyamine transporter I"/>
    <property type="match status" value="1"/>
</dbReference>
<dbReference type="PANTHER" id="PTHR45649:SF1">
    <property type="entry name" value="TRANSPORTER, PUTATIVE (EUROFUNG)-RELATED"/>
    <property type="match status" value="1"/>
</dbReference>
<keyword evidence="2" id="KW-0813">Transport</keyword>
<comment type="subcellular location">
    <subcellularLocation>
        <location evidence="1">Membrane</location>
        <topology evidence="1">Multi-pass membrane protein</topology>
    </subcellularLocation>
</comment>
<dbReference type="OrthoDB" id="3257095at2759"/>
<keyword evidence="4 6" id="KW-1133">Transmembrane helix</keyword>
<feature type="transmembrane region" description="Helical" evidence="6">
    <location>
        <begin position="78"/>
        <end position="102"/>
    </location>
</feature>
<dbReference type="GO" id="GO:0022857">
    <property type="term" value="F:transmembrane transporter activity"/>
    <property type="evidence" value="ECO:0007669"/>
    <property type="project" value="InterPro"/>
</dbReference>
<evidence type="ECO:0000313" key="7">
    <source>
        <dbReference type="EMBL" id="CAI6332617.1"/>
    </source>
</evidence>
<feature type="transmembrane region" description="Helical" evidence="6">
    <location>
        <begin position="123"/>
        <end position="151"/>
    </location>
</feature>
<keyword evidence="8" id="KW-1185">Reference proteome</keyword>
<comment type="caution">
    <text evidence="7">The sequence shown here is derived from an EMBL/GenBank/DDBJ whole genome shotgun (WGS) entry which is preliminary data.</text>
</comment>
<gene>
    <name evidence="7" type="ORF">PDIGIT_LOCUS5644</name>
</gene>
<feature type="transmembrane region" description="Helical" evidence="6">
    <location>
        <begin position="171"/>
        <end position="191"/>
    </location>
</feature>
<evidence type="ECO:0000256" key="4">
    <source>
        <dbReference type="ARBA" id="ARBA00022989"/>
    </source>
</evidence>
<organism evidence="7 8">
    <name type="scientific">Periconia digitata</name>
    <dbReference type="NCBI Taxonomy" id="1303443"/>
    <lineage>
        <taxon>Eukaryota</taxon>
        <taxon>Fungi</taxon>
        <taxon>Dikarya</taxon>
        <taxon>Ascomycota</taxon>
        <taxon>Pezizomycotina</taxon>
        <taxon>Dothideomycetes</taxon>
        <taxon>Pleosporomycetidae</taxon>
        <taxon>Pleosporales</taxon>
        <taxon>Massarineae</taxon>
        <taxon>Periconiaceae</taxon>
        <taxon>Periconia</taxon>
    </lineage>
</organism>
<protein>
    <recommendedName>
        <fullName evidence="9">Amino acid transporter</fullName>
    </recommendedName>
</protein>
<evidence type="ECO:0000256" key="5">
    <source>
        <dbReference type="ARBA" id="ARBA00023136"/>
    </source>
</evidence>
<dbReference type="GO" id="GO:0016020">
    <property type="term" value="C:membrane"/>
    <property type="evidence" value="ECO:0007669"/>
    <property type="project" value="UniProtKB-SubCell"/>
</dbReference>
<feature type="transmembrane region" description="Helical" evidence="6">
    <location>
        <begin position="277"/>
        <end position="297"/>
    </location>
</feature>
<evidence type="ECO:0008006" key="9">
    <source>
        <dbReference type="Google" id="ProtNLM"/>
    </source>
</evidence>
<evidence type="ECO:0000256" key="1">
    <source>
        <dbReference type="ARBA" id="ARBA00004141"/>
    </source>
</evidence>
<feature type="transmembrane region" description="Helical" evidence="6">
    <location>
        <begin position="198"/>
        <end position="215"/>
    </location>
</feature>
<feature type="transmembrane region" description="Helical" evidence="6">
    <location>
        <begin position="328"/>
        <end position="349"/>
    </location>
</feature>
<feature type="transmembrane region" description="Helical" evidence="6">
    <location>
        <begin position="42"/>
        <end position="66"/>
    </location>
</feature>
<dbReference type="InterPro" id="IPR002293">
    <property type="entry name" value="AA/rel_permease1"/>
</dbReference>
<keyword evidence="3 6" id="KW-0812">Transmembrane</keyword>
<sequence>MAHLVGDKGVEMGEISVRSKSVANDDVVLAGLGKKAVLKRRFSFLTILGYSCTVLITWEGSLILFLSGLQNGGSAGVIYGYILVWLGTISTFIVLSELVSMAPTSGGQYHWVSMLAPKHMQKSLSYVAGWLTLAGWQASVASAAFLTGSLIQGLLVLTKPDYAPENWHTTLLYWAVISFCLFINVAAGWLLPKFEGSLLILHIMGFFGVLIPLLILGPKGSAKDVFTTWNNGGEWGSQGLSFCVGIMGSVFAFVGGDGPIHLSEEIQNAAVIVPRSIMTGIAINGTLGFAMVLTVLFRAGDIDAALEQNPLFPVMAIFKNAVNSTAGAAVMSSLLFVLAVSSTVGMLASTSRIYWAFSRDRALPGWRTLSKVSHFILHVLAQLQ</sequence>